<feature type="compositionally biased region" description="Low complexity" evidence="1">
    <location>
        <begin position="250"/>
        <end position="264"/>
    </location>
</feature>
<dbReference type="PANTHER" id="PTHR14614:SF123">
    <property type="entry name" value="OS04G0645500 PROTEIN"/>
    <property type="match status" value="1"/>
</dbReference>
<sequence>MPPWERMNTHDTMSVSLEFMGETLRVSQDPNTEHLGTSVWDASIVLAKFLEKNMRKGAFARSKITGKRVLELGSGMGLGGIAMSLMGADVTLTDTVDVLPLLRRNCELNLGKGKAHVCELDWMKPEQTKQWDAPFDIIIAADCIYHEHIVPHFHAVIMATTNEKSTVLVVNELRSHSVHAAFMDAFTPTHTVTRLSNKLMHDTYQHENIQMFLCKKKRYGTKGGAKEGQEASAEEDAEENSLQEETPKPQAECAGQQGQGQQAQDCVPPEGEHSSGPNGHQHLADQEQPEEEVEDLTSALASQLQQADMSGGASHLGHTSNQAAQQAASEQWAARRTGTAIAQMLGAVHVPTTS</sequence>
<gene>
    <name evidence="2" type="ORF">DTER00134_LOCUS7937</name>
</gene>
<dbReference type="AlphaFoldDB" id="A0A7S3QTL4"/>
<dbReference type="EMBL" id="HBIP01013798">
    <property type="protein sequence ID" value="CAE0492864.1"/>
    <property type="molecule type" value="Transcribed_RNA"/>
</dbReference>
<evidence type="ECO:0000313" key="2">
    <source>
        <dbReference type="EMBL" id="CAE0492864.1"/>
    </source>
</evidence>
<dbReference type="CDD" id="cd02440">
    <property type="entry name" value="AdoMet_MTases"/>
    <property type="match status" value="1"/>
</dbReference>
<feature type="compositionally biased region" description="Low complexity" evidence="1">
    <location>
        <begin position="322"/>
        <end position="334"/>
    </location>
</feature>
<dbReference type="InterPro" id="IPR019410">
    <property type="entry name" value="Methyltransf_16"/>
</dbReference>
<reference evidence="2" key="1">
    <citation type="submission" date="2021-01" db="EMBL/GenBank/DDBJ databases">
        <authorList>
            <person name="Corre E."/>
            <person name="Pelletier E."/>
            <person name="Niang G."/>
            <person name="Scheremetjew M."/>
            <person name="Finn R."/>
            <person name="Kale V."/>
            <person name="Holt S."/>
            <person name="Cochrane G."/>
            <person name="Meng A."/>
            <person name="Brown T."/>
            <person name="Cohen L."/>
        </authorList>
    </citation>
    <scope>NUCLEOTIDE SEQUENCE</scope>
    <source>
        <strain evidence="2">CCMP1320</strain>
    </source>
</reference>
<dbReference type="Pfam" id="PF10294">
    <property type="entry name" value="Methyltransf_16"/>
    <property type="match status" value="1"/>
</dbReference>
<protein>
    <recommendedName>
        <fullName evidence="3">Calmodulin-lysine N-methyltransferase</fullName>
    </recommendedName>
</protein>
<feature type="compositionally biased region" description="Acidic residues" evidence="1">
    <location>
        <begin position="232"/>
        <end position="242"/>
    </location>
</feature>
<accession>A0A7S3QTL4</accession>
<evidence type="ECO:0008006" key="3">
    <source>
        <dbReference type="Google" id="ProtNLM"/>
    </source>
</evidence>
<organism evidence="2">
    <name type="scientific">Dunaliella tertiolecta</name>
    <name type="common">Green alga</name>
    <dbReference type="NCBI Taxonomy" id="3047"/>
    <lineage>
        <taxon>Eukaryota</taxon>
        <taxon>Viridiplantae</taxon>
        <taxon>Chlorophyta</taxon>
        <taxon>core chlorophytes</taxon>
        <taxon>Chlorophyceae</taxon>
        <taxon>CS clade</taxon>
        <taxon>Chlamydomonadales</taxon>
        <taxon>Dunaliellaceae</taxon>
        <taxon>Dunaliella</taxon>
    </lineage>
</organism>
<name>A0A7S3QTL4_DUNTE</name>
<dbReference type="Gene3D" id="3.40.50.150">
    <property type="entry name" value="Vaccinia Virus protein VP39"/>
    <property type="match status" value="1"/>
</dbReference>
<feature type="region of interest" description="Disordered" evidence="1">
    <location>
        <begin position="223"/>
        <end position="334"/>
    </location>
</feature>
<dbReference type="InterPro" id="IPR029063">
    <property type="entry name" value="SAM-dependent_MTases_sf"/>
</dbReference>
<proteinExistence type="predicted"/>
<dbReference type="SUPFAM" id="SSF53335">
    <property type="entry name" value="S-adenosyl-L-methionine-dependent methyltransferases"/>
    <property type="match status" value="1"/>
</dbReference>
<dbReference type="PANTHER" id="PTHR14614">
    <property type="entry name" value="HEPATOCELLULAR CARCINOMA-ASSOCIATED ANTIGEN"/>
    <property type="match status" value="1"/>
</dbReference>
<evidence type="ECO:0000256" key="1">
    <source>
        <dbReference type="SAM" id="MobiDB-lite"/>
    </source>
</evidence>
<feature type="compositionally biased region" description="Polar residues" evidence="1">
    <location>
        <begin position="299"/>
        <end position="308"/>
    </location>
</feature>